<dbReference type="InterPro" id="IPR051083">
    <property type="entry name" value="GrpII_Intron_Splice-Mob/Def"/>
</dbReference>
<dbReference type="GO" id="GO:0003964">
    <property type="term" value="F:RNA-directed DNA polymerase activity"/>
    <property type="evidence" value="ECO:0007669"/>
    <property type="project" value="UniProtKB-KW"/>
</dbReference>
<keyword evidence="3" id="KW-0548">Nucleotidyltransferase</keyword>
<name>A0A1W2C601_9SPHI</name>
<dbReference type="STRING" id="475255.SAMN04488101_103174"/>
<keyword evidence="4" id="KW-0479">Metal-binding</keyword>
<evidence type="ECO:0000256" key="7">
    <source>
        <dbReference type="ARBA" id="ARBA00023118"/>
    </source>
</evidence>
<keyword evidence="6 11" id="KW-0695">RNA-directed DNA polymerase</keyword>
<dbReference type="Pfam" id="PF08388">
    <property type="entry name" value="GIIM"/>
    <property type="match status" value="1"/>
</dbReference>
<protein>
    <recommendedName>
        <fullName evidence="1">RNA-directed DNA polymerase</fullName>
        <ecNumber evidence="1">2.7.7.49</ecNumber>
    </recommendedName>
</protein>
<dbReference type="InterPro" id="IPR043502">
    <property type="entry name" value="DNA/RNA_pol_sf"/>
</dbReference>
<dbReference type="GO" id="GO:0051607">
    <property type="term" value="P:defense response to virus"/>
    <property type="evidence" value="ECO:0007669"/>
    <property type="project" value="UniProtKB-KW"/>
</dbReference>
<dbReference type="InterPro" id="IPR000123">
    <property type="entry name" value="Reverse_transcriptase_msDNA"/>
</dbReference>
<evidence type="ECO:0000256" key="5">
    <source>
        <dbReference type="ARBA" id="ARBA00022842"/>
    </source>
</evidence>
<sequence>MQEELSLAVQPMCTMPGKEFFFSSMLEEILDIRNVQRAFRQVTANKGAGGIDGMQTDELRDYLNANWQTLRSDILEGSYRPHAVRKVEIPKSDGGRRMLGIPTVIDRLIQQSISQWLSPKYEGDFSSNSYGFRPKRNAHQAVLKAQEYLDSGYIWIVELDLDKFFDRVNHDKLMSLLSLKIKDKRTLKLIRSYLSSGIMENGLVTPRREGTPQGSPLSPLLSNIILDELDSTLEERGHRFVRYADDCSIYVRSSKSAHRVMNKIAVYLEEGLKLKVNREKSKVSTPTQSRLLGFSFYSRDKRWKVRIAPKSLLRIKETIRKHTMRSKPVPLTSRILKLGAIIHGWVNYFSLAEAKSHMIGLDELTRKRLRMILWKQWKVSRGRERNLIKLGIAKSKAFQLANTRKAYCRVANSPILLTTLNKAYFSKLGFEGFANYYYWKTTHQTKLF</sequence>
<dbReference type="InterPro" id="IPR000477">
    <property type="entry name" value="RT_dom"/>
</dbReference>
<dbReference type="GO" id="GO:0003723">
    <property type="term" value="F:RNA binding"/>
    <property type="evidence" value="ECO:0007669"/>
    <property type="project" value="InterPro"/>
</dbReference>
<dbReference type="InterPro" id="IPR030931">
    <property type="entry name" value="Group_II_RT_mat"/>
</dbReference>
<keyword evidence="7" id="KW-0051">Antiviral defense</keyword>
<dbReference type="EC" id="2.7.7.49" evidence="1"/>
<proteinExistence type="inferred from homology"/>
<evidence type="ECO:0000256" key="8">
    <source>
        <dbReference type="ARBA" id="ARBA00034120"/>
    </source>
</evidence>
<dbReference type="SUPFAM" id="SSF56672">
    <property type="entry name" value="DNA/RNA polymerases"/>
    <property type="match status" value="1"/>
</dbReference>
<evidence type="ECO:0000256" key="1">
    <source>
        <dbReference type="ARBA" id="ARBA00012493"/>
    </source>
</evidence>
<evidence type="ECO:0000256" key="9">
    <source>
        <dbReference type="ARBA" id="ARBA00048173"/>
    </source>
</evidence>
<dbReference type="InterPro" id="IPR013597">
    <property type="entry name" value="Mat_intron_G2"/>
</dbReference>
<dbReference type="PROSITE" id="PS50878">
    <property type="entry name" value="RT_POL"/>
    <property type="match status" value="1"/>
</dbReference>
<keyword evidence="12" id="KW-1185">Reference proteome</keyword>
<evidence type="ECO:0000313" key="12">
    <source>
        <dbReference type="Proteomes" id="UP000192678"/>
    </source>
</evidence>
<evidence type="ECO:0000256" key="4">
    <source>
        <dbReference type="ARBA" id="ARBA00022723"/>
    </source>
</evidence>
<dbReference type="PANTHER" id="PTHR34047">
    <property type="entry name" value="NUCLEAR INTRON MATURASE 1, MITOCHONDRIAL-RELATED"/>
    <property type="match status" value="1"/>
</dbReference>
<evidence type="ECO:0000256" key="3">
    <source>
        <dbReference type="ARBA" id="ARBA00022695"/>
    </source>
</evidence>
<gene>
    <name evidence="11" type="ORF">SAMN04488101_103174</name>
</gene>
<comment type="similarity">
    <text evidence="8">Belongs to the bacterial reverse transcriptase family.</text>
</comment>
<dbReference type="Pfam" id="PF00078">
    <property type="entry name" value="RVT_1"/>
    <property type="match status" value="1"/>
</dbReference>
<evidence type="ECO:0000256" key="6">
    <source>
        <dbReference type="ARBA" id="ARBA00022918"/>
    </source>
</evidence>
<feature type="domain" description="Reverse transcriptase" evidence="10">
    <location>
        <begin position="68"/>
        <end position="296"/>
    </location>
</feature>
<dbReference type="CDD" id="cd01651">
    <property type="entry name" value="RT_G2_intron"/>
    <property type="match status" value="1"/>
</dbReference>
<dbReference type="AlphaFoldDB" id="A0A1W2C601"/>
<dbReference type="GO" id="GO:0046872">
    <property type="term" value="F:metal ion binding"/>
    <property type="evidence" value="ECO:0007669"/>
    <property type="project" value="UniProtKB-KW"/>
</dbReference>
<dbReference type="Proteomes" id="UP000192678">
    <property type="component" value="Unassembled WGS sequence"/>
</dbReference>
<dbReference type="PRINTS" id="PR00866">
    <property type="entry name" value="RNADNAPOLMS"/>
</dbReference>
<dbReference type="EMBL" id="FWYB01000003">
    <property type="protein sequence ID" value="SMC80629.1"/>
    <property type="molecule type" value="Genomic_DNA"/>
</dbReference>
<organism evidence="11 12">
    <name type="scientific">Pedobacter nyackensis</name>
    <dbReference type="NCBI Taxonomy" id="475255"/>
    <lineage>
        <taxon>Bacteria</taxon>
        <taxon>Pseudomonadati</taxon>
        <taxon>Bacteroidota</taxon>
        <taxon>Sphingobacteriia</taxon>
        <taxon>Sphingobacteriales</taxon>
        <taxon>Sphingobacteriaceae</taxon>
        <taxon>Pedobacter</taxon>
    </lineage>
</organism>
<keyword evidence="5" id="KW-0460">Magnesium</keyword>
<reference evidence="11 12" key="1">
    <citation type="submission" date="2017-04" db="EMBL/GenBank/DDBJ databases">
        <authorList>
            <person name="Afonso C.L."/>
            <person name="Miller P.J."/>
            <person name="Scott M.A."/>
            <person name="Spackman E."/>
            <person name="Goraichik I."/>
            <person name="Dimitrov K.M."/>
            <person name="Suarez D.L."/>
            <person name="Swayne D.E."/>
        </authorList>
    </citation>
    <scope>NUCLEOTIDE SEQUENCE [LARGE SCALE GENOMIC DNA]</scope>
    <source>
        <strain evidence="11 12">DSM 19625</strain>
    </source>
</reference>
<evidence type="ECO:0000259" key="10">
    <source>
        <dbReference type="PROSITE" id="PS50878"/>
    </source>
</evidence>
<comment type="catalytic activity">
    <reaction evidence="9">
        <text>DNA(n) + a 2'-deoxyribonucleoside 5'-triphosphate = DNA(n+1) + diphosphate</text>
        <dbReference type="Rhea" id="RHEA:22508"/>
        <dbReference type="Rhea" id="RHEA-COMP:17339"/>
        <dbReference type="Rhea" id="RHEA-COMP:17340"/>
        <dbReference type="ChEBI" id="CHEBI:33019"/>
        <dbReference type="ChEBI" id="CHEBI:61560"/>
        <dbReference type="ChEBI" id="CHEBI:173112"/>
        <dbReference type="EC" id="2.7.7.49"/>
    </reaction>
</comment>
<dbReference type="NCBIfam" id="TIGR04416">
    <property type="entry name" value="group_II_RT_mat"/>
    <property type="match status" value="1"/>
</dbReference>
<dbReference type="PANTHER" id="PTHR34047:SF8">
    <property type="entry name" value="PROTEIN YKFC"/>
    <property type="match status" value="1"/>
</dbReference>
<evidence type="ECO:0000313" key="11">
    <source>
        <dbReference type="EMBL" id="SMC80629.1"/>
    </source>
</evidence>
<evidence type="ECO:0000256" key="2">
    <source>
        <dbReference type="ARBA" id="ARBA00022679"/>
    </source>
</evidence>
<accession>A0A1W2C601</accession>
<keyword evidence="2" id="KW-0808">Transferase</keyword>